<feature type="compositionally biased region" description="Low complexity" evidence="1">
    <location>
        <begin position="693"/>
        <end position="722"/>
    </location>
</feature>
<feature type="region of interest" description="Disordered" evidence="1">
    <location>
        <begin position="529"/>
        <end position="722"/>
    </location>
</feature>
<keyword evidence="2" id="KW-0812">Transmembrane</keyword>
<gene>
    <name evidence="3" type="ORF">B0T24DRAFT_180064</name>
</gene>
<feature type="compositionally biased region" description="Polar residues" evidence="1">
    <location>
        <begin position="365"/>
        <end position="381"/>
    </location>
</feature>
<keyword evidence="2" id="KW-1133">Transmembrane helix</keyword>
<protein>
    <recommendedName>
        <fullName evidence="5">Serine-rich protein</fullName>
    </recommendedName>
</protein>
<organism evidence="3 4">
    <name type="scientific">Lasiosphaeria ovina</name>
    <dbReference type="NCBI Taxonomy" id="92902"/>
    <lineage>
        <taxon>Eukaryota</taxon>
        <taxon>Fungi</taxon>
        <taxon>Dikarya</taxon>
        <taxon>Ascomycota</taxon>
        <taxon>Pezizomycotina</taxon>
        <taxon>Sordariomycetes</taxon>
        <taxon>Sordariomycetidae</taxon>
        <taxon>Sordariales</taxon>
        <taxon>Lasiosphaeriaceae</taxon>
        <taxon>Lasiosphaeria</taxon>
    </lineage>
</organism>
<evidence type="ECO:0000313" key="3">
    <source>
        <dbReference type="EMBL" id="KAK3380045.1"/>
    </source>
</evidence>
<keyword evidence="2" id="KW-0472">Membrane</keyword>
<feature type="compositionally biased region" description="Basic and acidic residues" evidence="1">
    <location>
        <begin position="239"/>
        <end position="254"/>
    </location>
</feature>
<feature type="compositionally biased region" description="Polar residues" evidence="1">
    <location>
        <begin position="627"/>
        <end position="636"/>
    </location>
</feature>
<evidence type="ECO:0000256" key="2">
    <source>
        <dbReference type="SAM" id="Phobius"/>
    </source>
</evidence>
<feature type="compositionally biased region" description="Polar residues" evidence="1">
    <location>
        <begin position="758"/>
        <end position="771"/>
    </location>
</feature>
<feature type="compositionally biased region" description="Low complexity" evidence="1">
    <location>
        <begin position="220"/>
        <end position="238"/>
    </location>
</feature>
<dbReference type="EMBL" id="JAULSN010000002">
    <property type="protein sequence ID" value="KAK3380045.1"/>
    <property type="molecule type" value="Genomic_DNA"/>
</dbReference>
<evidence type="ECO:0008006" key="5">
    <source>
        <dbReference type="Google" id="ProtNLM"/>
    </source>
</evidence>
<feature type="compositionally biased region" description="Polar residues" evidence="1">
    <location>
        <begin position="122"/>
        <end position="133"/>
    </location>
</feature>
<feature type="region of interest" description="Disordered" evidence="1">
    <location>
        <begin position="205"/>
        <end position="287"/>
    </location>
</feature>
<reference evidence="3" key="2">
    <citation type="submission" date="2023-06" db="EMBL/GenBank/DDBJ databases">
        <authorList>
            <consortium name="Lawrence Berkeley National Laboratory"/>
            <person name="Haridas S."/>
            <person name="Hensen N."/>
            <person name="Bonometti L."/>
            <person name="Westerberg I."/>
            <person name="Brannstrom I.O."/>
            <person name="Guillou S."/>
            <person name="Cros-Aarteil S."/>
            <person name="Calhoun S."/>
            <person name="Kuo A."/>
            <person name="Mondo S."/>
            <person name="Pangilinan J."/>
            <person name="Riley R."/>
            <person name="Labutti K."/>
            <person name="Andreopoulos B."/>
            <person name="Lipzen A."/>
            <person name="Chen C."/>
            <person name="Yanf M."/>
            <person name="Daum C."/>
            <person name="Ng V."/>
            <person name="Clum A."/>
            <person name="Steindorff A."/>
            <person name="Ohm R."/>
            <person name="Martin F."/>
            <person name="Silar P."/>
            <person name="Natvig D."/>
            <person name="Lalanne C."/>
            <person name="Gautier V."/>
            <person name="Ament-Velasquez S.L."/>
            <person name="Kruys A."/>
            <person name="Hutchinson M.I."/>
            <person name="Powell A.J."/>
            <person name="Barry K."/>
            <person name="Miller A.N."/>
            <person name="Grigoriev I.V."/>
            <person name="Debuchy R."/>
            <person name="Gladieux P."/>
            <person name="Thoren M.H."/>
            <person name="Johannesson H."/>
        </authorList>
    </citation>
    <scope>NUCLEOTIDE SEQUENCE</scope>
    <source>
        <strain evidence="3">CBS 958.72</strain>
    </source>
</reference>
<comment type="caution">
    <text evidence="3">The sequence shown here is derived from an EMBL/GenBank/DDBJ whole genome shotgun (WGS) entry which is preliminary data.</text>
</comment>
<dbReference type="AlphaFoldDB" id="A0AAE0NEK3"/>
<feature type="compositionally biased region" description="Low complexity" evidence="1">
    <location>
        <begin position="637"/>
        <end position="654"/>
    </location>
</feature>
<sequence>MSAPPNPNRHGRGTPLSERTQSHNNTLAIRIVPYTPPRLDSDGPTPSQASSRPSAGEPWSGGGYTYDGHGQGGGFAGEARRGGWRGDSVEGYASGPGSALSSPSASALSLAGAKDPRVSGSKLATSPSDSGSRTAAAAVAPALRSPSESSTHGAQGPGVNASSSSLHGSRHGESSSPVPLSPGAAPAHVPRPLSRRANLVAVHSDKTFSLVRLRPQSDVSGSLGSLGSPPLSYSSRTSSSHDHPSISAWSDDRASSPLTGISATGPDYRLSELPPLTPSPGSSTTHLVEDPIAEDPIAESPWNYRMIGGLRKVPKTPDLKHRKPLHTTAPSAPETPLAPLPEVTVYRDDEPTPSRTVVPKASFASAESGQTVSTSSETTNYKVFGPSSSPQHSSDSLPLPSSSHSNYELLGESSPAAPAAFGSSPPASSYSDDNYVVHGDPSPSPSSLVAVPRKPRPTYSQESLLVPPLRPAKKKSYEKIGYYKQRSRENLRARAGSLQSLKSISSIITTQDPSQAFFTAPVLINFGASVSRPGRSRDADAPPAQQYPWSTPQTPGSSTSLNTAPSAIAQRPPVQMIQAHPHQWSSQLSTVVSESEGEGDSEVGPTRSVSPETSSGNGHRRRSSNGWASSLHSRQMQSISSSLAAQLEEAASGSDSIDRPQPTYARPGPSQLLTVRDQDEHGDGLADLQQQPSRSGLSAFFSSSNSSSRNLHSSSSSRANSLTGSIPAWAKVYYGSGERRFLSAPSISSPSEAGDSRPGSSAFQSSDSPNTDHFPLPIRNSRRRAREVRQNQEQRPFSDSGSMEIGPAPSGQDYNVFRSLKRKTSSIWSPHLRMDRRATRYSVWDPPSVTWSADTGILGKRNAQVLLFTLGFIFPFAWIIAALLPLPPNPKFEMLEEGDNSNSRFRRAQGEFAYQAQIIDGARYESARWWRNLNRMMSILGLLIIGAIIALVVVGAKQGWIIRTSK</sequence>
<feature type="compositionally biased region" description="Low complexity" evidence="1">
    <location>
        <begin position="386"/>
        <end position="405"/>
    </location>
</feature>
<feature type="transmembrane region" description="Helical" evidence="2">
    <location>
        <begin position="936"/>
        <end position="956"/>
    </location>
</feature>
<accession>A0AAE0NEK3</accession>
<feature type="compositionally biased region" description="Polar residues" evidence="1">
    <location>
        <begin position="17"/>
        <end position="27"/>
    </location>
</feature>
<feature type="compositionally biased region" description="Polar residues" evidence="1">
    <location>
        <begin position="547"/>
        <end position="565"/>
    </location>
</feature>
<feature type="compositionally biased region" description="Gly residues" evidence="1">
    <location>
        <begin position="59"/>
        <end position="76"/>
    </location>
</feature>
<name>A0AAE0NEK3_9PEZI</name>
<evidence type="ECO:0000256" key="1">
    <source>
        <dbReference type="SAM" id="MobiDB-lite"/>
    </source>
</evidence>
<feature type="transmembrane region" description="Helical" evidence="2">
    <location>
        <begin position="865"/>
        <end position="886"/>
    </location>
</feature>
<feature type="compositionally biased region" description="Polar residues" evidence="1">
    <location>
        <begin position="44"/>
        <end position="53"/>
    </location>
</feature>
<reference evidence="3" key="1">
    <citation type="journal article" date="2023" name="Mol. Phylogenet. Evol.">
        <title>Genome-scale phylogeny and comparative genomics of the fungal order Sordariales.</title>
        <authorList>
            <person name="Hensen N."/>
            <person name="Bonometti L."/>
            <person name="Westerberg I."/>
            <person name="Brannstrom I.O."/>
            <person name="Guillou S."/>
            <person name="Cros-Aarteil S."/>
            <person name="Calhoun S."/>
            <person name="Haridas S."/>
            <person name="Kuo A."/>
            <person name="Mondo S."/>
            <person name="Pangilinan J."/>
            <person name="Riley R."/>
            <person name="LaButti K."/>
            <person name="Andreopoulos B."/>
            <person name="Lipzen A."/>
            <person name="Chen C."/>
            <person name="Yan M."/>
            <person name="Daum C."/>
            <person name="Ng V."/>
            <person name="Clum A."/>
            <person name="Steindorff A."/>
            <person name="Ohm R.A."/>
            <person name="Martin F."/>
            <person name="Silar P."/>
            <person name="Natvig D.O."/>
            <person name="Lalanne C."/>
            <person name="Gautier V."/>
            <person name="Ament-Velasquez S.L."/>
            <person name="Kruys A."/>
            <person name="Hutchinson M.I."/>
            <person name="Powell A.J."/>
            <person name="Barry K."/>
            <person name="Miller A.N."/>
            <person name="Grigoriev I.V."/>
            <person name="Debuchy R."/>
            <person name="Gladieux P."/>
            <person name="Hiltunen Thoren M."/>
            <person name="Johannesson H."/>
        </authorList>
    </citation>
    <scope>NUCLEOTIDE SEQUENCE</scope>
    <source>
        <strain evidence="3">CBS 958.72</strain>
    </source>
</reference>
<keyword evidence="4" id="KW-1185">Reference proteome</keyword>
<feature type="region of interest" description="Disordered" evidence="1">
    <location>
        <begin position="1"/>
        <end position="192"/>
    </location>
</feature>
<feature type="compositionally biased region" description="Low complexity" evidence="1">
    <location>
        <begin position="93"/>
        <end position="113"/>
    </location>
</feature>
<feature type="compositionally biased region" description="Low complexity" evidence="1">
    <location>
        <begin position="413"/>
        <end position="431"/>
    </location>
</feature>
<feature type="region of interest" description="Disordered" evidence="1">
    <location>
        <begin position="744"/>
        <end position="814"/>
    </location>
</feature>
<evidence type="ECO:0000313" key="4">
    <source>
        <dbReference type="Proteomes" id="UP001287356"/>
    </source>
</evidence>
<dbReference type="Proteomes" id="UP001287356">
    <property type="component" value="Unassembled WGS sequence"/>
</dbReference>
<feature type="region of interest" description="Disordered" evidence="1">
    <location>
        <begin position="314"/>
        <end position="470"/>
    </location>
</feature>
<feature type="compositionally biased region" description="Low complexity" evidence="1">
    <location>
        <begin position="271"/>
        <end position="286"/>
    </location>
</feature>
<proteinExistence type="predicted"/>